<dbReference type="SMART" id="SM00271">
    <property type="entry name" value="DnaJ"/>
    <property type="match status" value="1"/>
</dbReference>
<name>A0A5J4YQ20_PORPP</name>
<dbReference type="Gene3D" id="1.10.287.110">
    <property type="entry name" value="DnaJ domain"/>
    <property type="match status" value="1"/>
</dbReference>
<feature type="domain" description="J" evidence="8">
    <location>
        <begin position="17"/>
        <end position="92"/>
    </location>
</feature>
<evidence type="ECO:0000313" key="10">
    <source>
        <dbReference type="Proteomes" id="UP000324585"/>
    </source>
</evidence>
<dbReference type="InterPro" id="IPR052094">
    <property type="entry name" value="Pre-mRNA-splicing_ERAD"/>
</dbReference>
<dbReference type="PANTHER" id="PTHR44313">
    <property type="entry name" value="DNAJ HOMOLOG SUBFAMILY C MEMBER 17"/>
    <property type="match status" value="1"/>
</dbReference>
<dbReference type="CDD" id="cd06257">
    <property type="entry name" value="DnaJ"/>
    <property type="match status" value="1"/>
</dbReference>
<dbReference type="Pfam" id="PF00226">
    <property type="entry name" value="DnaJ"/>
    <property type="match status" value="1"/>
</dbReference>
<evidence type="ECO:0000256" key="7">
    <source>
        <dbReference type="SAM" id="MobiDB-lite"/>
    </source>
</evidence>
<evidence type="ECO:0000256" key="4">
    <source>
        <dbReference type="ARBA" id="ARBA00023186"/>
    </source>
</evidence>
<dbReference type="GO" id="GO:0005737">
    <property type="term" value="C:cytoplasm"/>
    <property type="evidence" value="ECO:0007669"/>
    <property type="project" value="UniProtKB-SubCell"/>
</dbReference>
<dbReference type="EMBL" id="VRMN01000008">
    <property type="protein sequence ID" value="KAA8492804.1"/>
    <property type="molecule type" value="Genomic_DNA"/>
</dbReference>
<feature type="region of interest" description="Disordered" evidence="7">
    <location>
        <begin position="268"/>
        <end position="296"/>
    </location>
</feature>
<dbReference type="GO" id="GO:0000390">
    <property type="term" value="P:spliceosomal complex disassembly"/>
    <property type="evidence" value="ECO:0007669"/>
    <property type="project" value="TreeGrafter"/>
</dbReference>
<dbReference type="Proteomes" id="UP000324585">
    <property type="component" value="Unassembled WGS sequence"/>
</dbReference>
<keyword evidence="5" id="KW-0539">Nucleus</keyword>
<proteinExistence type="predicted"/>
<keyword evidence="6" id="KW-0175">Coiled coil</keyword>
<reference evidence="10" key="1">
    <citation type="journal article" date="2019" name="Nat. Commun.">
        <title>Expansion of phycobilisome linker gene families in mesophilic red algae.</title>
        <authorList>
            <person name="Lee J."/>
            <person name="Kim D."/>
            <person name="Bhattacharya D."/>
            <person name="Yoon H.S."/>
        </authorList>
    </citation>
    <scope>NUCLEOTIDE SEQUENCE [LARGE SCALE GENOMIC DNA]</scope>
    <source>
        <strain evidence="10">CCMP 1328</strain>
    </source>
</reference>
<keyword evidence="3" id="KW-0963">Cytoplasm</keyword>
<feature type="coiled-coil region" evidence="6">
    <location>
        <begin position="138"/>
        <end position="165"/>
    </location>
</feature>
<dbReference type="AlphaFoldDB" id="A0A5J4YQ20"/>
<protein>
    <recommendedName>
        <fullName evidence="8">J domain-containing protein</fullName>
    </recommendedName>
</protein>
<dbReference type="GO" id="GO:0005681">
    <property type="term" value="C:spliceosomal complex"/>
    <property type="evidence" value="ECO:0007669"/>
    <property type="project" value="TreeGrafter"/>
</dbReference>
<dbReference type="SUPFAM" id="SSF46565">
    <property type="entry name" value="Chaperone J-domain"/>
    <property type="match status" value="1"/>
</dbReference>
<evidence type="ECO:0000313" key="9">
    <source>
        <dbReference type="EMBL" id="KAA8492804.1"/>
    </source>
</evidence>
<keyword evidence="4" id="KW-0143">Chaperone</keyword>
<dbReference type="PROSITE" id="PS50076">
    <property type="entry name" value="DNAJ_2"/>
    <property type="match status" value="1"/>
</dbReference>
<comment type="caution">
    <text evidence="9">The sequence shown here is derived from an EMBL/GenBank/DDBJ whole genome shotgun (WGS) entry which is preliminary data.</text>
</comment>
<evidence type="ECO:0000256" key="3">
    <source>
        <dbReference type="ARBA" id="ARBA00022490"/>
    </source>
</evidence>
<organism evidence="9 10">
    <name type="scientific">Porphyridium purpureum</name>
    <name type="common">Red alga</name>
    <name type="synonym">Porphyridium cruentum</name>
    <dbReference type="NCBI Taxonomy" id="35688"/>
    <lineage>
        <taxon>Eukaryota</taxon>
        <taxon>Rhodophyta</taxon>
        <taxon>Bangiophyceae</taxon>
        <taxon>Porphyridiales</taxon>
        <taxon>Porphyridiaceae</taxon>
        <taxon>Porphyridium</taxon>
    </lineage>
</organism>
<keyword evidence="10" id="KW-1185">Reference proteome</keyword>
<sequence>MQSTDADEKCKTAAYTAACASLGLDARRDGVFTEAAIRKAYKVRALACHPDRQRSEDAKRAAHKQFTDLFVAYELLLDSDFRALGAGNNKHGLEQPLTTEKTWTADVRRVDFDHARRTQLYNDLVRKETQAQAHADAEECEQRMRERLRRELEVLSRELTEQLDVSVIPVHNDAVVVKTEQEKDEARFAHILKLRRNAHVSPDVALSAAQLQDWIYSVFHVPSDVVVGFKGDTVLVRFTNAASCKRVASATTLLAQKHLAVASLKTRKRKDTVKEDSTSRGGQAHVNSEPGFGRTQHFNFGTELDAYEHETMNRIQRRKLADGESHR</sequence>
<evidence type="ECO:0000259" key="8">
    <source>
        <dbReference type="PROSITE" id="PS50076"/>
    </source>
</evidence>
<evidence type="ECO:0000256" key="6">
    <source>
        <dbReference type="SAM" id="Coils"/>
    </source>
</evidence>
<accession>A0A5J4YQ20</accession>
<evidence type="ECO:0000256" key="5">
    <source>
        <dbReference type="ARBA" id="ARBA00023242"/>
    </source>
</evidence>
<dbReference type="InterPro" id="IPR001623">
    <property type="entry name" value="DnaJ_domain"/>
</dbReference>
<dbReference type="PANTHER" id="PTHR44313:SF1">
    <property type="entry name" value="DNAJ HOMOLOG SUBFAMILY C MEMBER 17"/>
    <property type="match status" value="1"/>
</dbReference>
<dbReference type="OrthoDB" id="10250354at2759"/>
<comment type="subcellular location">
    <subcellularLocation>
        <location evidence="2">Cytoplasm</location>
    </subcellularLocation>
    <subcellularLocation>
        <location evidence="1">Nucleus</location>
    </subcellularLocation>
</comment>
<dbReference type="InterPro" id="IPR036869">
    <property type="entry name" value="J_dom_sf"/>
</dbReference>
<gene>
    <name evidence="9" type="ORF">FVE85_9076</name>
</gene>
<evidence type="ECO:0000256" key="2">
    <source>
        <dbReference type="ARBA" id="ARBA00004496"/>
    </source>
</evidence>
<evidence type="ECO:0000256" key="1">
    <source>
        <dbReference type="ARBA" id="ARBA00004123"/>
    </source>
</evidence>